<evidence type="ECO:0000259" key="2">
    <source>
        <dbReference type="Pfam" id="PF04052"/>
    </source>
</evidence>
<dbReference type="Gene3D" id="2.120.10.30">
    <property type="entry name" value="TolB, C-terminal domain"/>
    <property type="match status" value="2"/>
</dbReference>
<evidence type="ECO:0000313" key="3">
    <source>
        <dbReference type="EMBL" id="SUZ62732.1"/>
    </source>
</evidence>
<dbReference type="GO" id="GO:0015031">
    <property type="term" value="P:protein transport"/>
    <property type="evidence" value="ECO:0007669"/>
    <property type="project" value="InterPro"/>
</dbReference>
<dbReference type="PANTHER" id="PTHR36842">
    <property type="entry name" value="PROTEIN TOLB HOMOLOG"/>
    <property type="match status" value="1"/>
</dbReference>
<dbReference type="Pfam" id="PF04052">
    <property type="entry name" value="TolB_N"/>
    <property type="match status" value="1"/>
</dbReference>
<gene>
    <name evidence="3" type="ORF">METZ01_LOCUS15586</name>
</gene>
<dbReference type="Gene3D" id="2.120.10.60">
    <property type="entry name" value="Tricorn protease N-terminal domain"/>
    <property type="match status" value="1"/>
</dbReference>
<sequence>MRMLRSLTGAALVSMLWAGSLTAQQDSIPGVTLGLLYEAEFQPALAVQPFSGRLGGESWAARVEAIIARDLRYSDRFEVMDSLPASLVRDEIDYQLWDQLGAVWLVSGSLEGAGAGFVLVLELHDVVYGEIRERGRFPVPDPSDDDFRMAAHVAADAVIEWIYNEPGMAASRIVFSRRTEDGNQDLYVIDSDGENFRRLTNYNDLTMSPSWSPDGTHIAYSSRKDTGLPRIYELNLETFVETPLDAGRDGDHNTPTYSPSGNDLAFSITGGARSGIFFYDWGRNCCLTHLSGGRWDDISPTFSPDGRWIAFNSNRLGTPFPQIYVMPATGGEADLVSPYLHGQEGYYTSPDWAPVGDHVAFHGRVGRRGRYNILVADVSDQGRRLRQLTWEGNNEDPSWAPDGRHLVFVGRRDWGTGLMVVDTATGTYRMLLRGFDVRLPDWSPPLG</sequence>
<dbReference type="EMBL" id="UINC01000888">
    <property type="protein sequence ID" value="SUZ62732.1"/>
    <property type="molecule type" value="Genomic_DNA"/>
</dbReference>
<dbReference type="InterPro" id="IPR011659">
    <property type="entry name" value="WD40"/>
</dbReference>
<organism evidence="3">
    <name type="scientific">marine metagenome</name>
    <dbReference type="NCBI Taxonomy" id="408172"/>
    <lineage>
        <taxon>unclassified sequences</taxon>
        <taxon>metagenomes</taxon>
        <taxon>ecological metagenomes</taxon>
    </lineage>
</organism>
<name>A0A381P718_9ZZZZ</name>
<feature type="domain" description="TolB N-terminal" evidence="2">
    <location>
        <begin position="42"/>
        <end position="129"/>
    </location>
</feature>
<evidence type="ECO:0000256" key="1">
    <source>
        <dbReference type="ARBA" id="ARBA00009820"/>
    </source>
</evidence>
<comment type="similarity">
    <text evidence="1">Belongs to the TolB family.</text>
</comment>
<proteinExistence type="inferred from homology"/>
<dbReference type="Gene3D" id="3.40.50.10070">
    <property type="entry name" value="TolB, N-terminal domain"/>
    <property type="match status" value="1"/>
</dbReference>
<dbReference type="GO" id="GO:0042597">
    <property type="term" value="C:periplasmic space"/>
    <property type="evidence" value="ECO:0007669"/>
    <property type="project" value="InterPro"/>
</dbReference>
<dbReference type="Pfam" id="PF07676">
    <property type="entry name" value="PD40"/>
    <property type="match status" value="3"/>
</dbReference>
<protein>
    <recommendedName>
        <fullName evidence="2">TolB N-terminal domain-containing protein</fullName>
    </recommendedName>
</protein>
<reference evidence="3" key="1">
    <citation type="submission" date="2018-05" db="EMBL/GenBank/DDBJ databases">
        <authorList>
            <person name="Lanie J.A."/>
            <person name="Ng W.-L."/>
            <person name="Kazmierczak K.M."/>
            <person name="Andrzejewski T.M."/>
            <person name="Davidsen T.M."/>
            <person name="Wayne K.J."/>
            <person name="Tettelin H."/>
            <person name="Glass J.I."/>
            <person name="Rusch D."/>
            <person name="Podicherti R."/>
            <person name="Tsui H.-C.T."/>
            <person name="Winkler M.E."/>
        </authorList>
    </citation>
    <scope>NUCLEOTIDE SEQUENCE</scope>
</reference>
<dbReference type="InterPro" id="IPR007195">
    <property type="entry name" value="TolB_N"/>
</dbReference>
<dbReference type="PANTHER" id="PTHR36842:SF1">
    <property type="entry name" value="PROTEIN TOLB"/>
    <property type="match status" value="1"/>
</dbReference>
<dbReference type="AlphaFoldDB" id="A0A381P718"/>
<dbReference type="InterPro" id="IPR011042">
    <property type="entry name" value="6-blade_b-propeller_TolB-like"/>
</dbReference>
<dbReference type="SUPFAM" id="SSF69304">
    <property type="entry name" value="Tricorn protease N-terminal domain"/>
    <property type="match status" value="1"/>
</dbReference>
<dbReference type="SUPFAM" id="SSF52964">
    <property type="entry name" value="TolB, N-terminal domain"/>
    <property type="match status" value="1"/>
</dbReference>
<accession>A0A381P718</accession>